<proteinExistence type="predicted"/>
<accession>A0AAN9HK25</accession>
<comment type="caution">
    <text evidence="2">The sequence shown here is derived from an EMBL/GenBank/DDBJ whole genome shotgun (WGS) entry which is preliminary data.</text>
</comment>
<dbReference type="Proteomes" id="UP001372338">
    <property type="component" value="Unassembled WGS sequence"/>
</dbReference>
<keyword evidence="3" id="KW-1185">Reference proteome</keyword>
<dbReference type="AlphaFoldDB" id="A0AAN9HK25"/>
<gene>
    <name evidence="2" type="ORF">RIF29_43645</name>
    <name evidence="1" type="ORF">RIF29_47728</name>
</gene>
<reference evidence="2 3" key="1">
    <citation type="submission" date="2024-01" db="EMBL/GenBank/DDBJ databases">
        <title>The genomes of 5 underutilized Papilionoideae crops provide insights into root nodulation and disease resistanc.</title>
        <authorList>
            <person name="Yuan L."/>
        </authorList>
    </citation>
    <scope>NUCLEOTIDE SEQUENCE [LARGE SCALE GENOMIC DNA]</scope>
    <source>
        <strain evidence="2">ZHUSHIDOU_FW_LH</strain>
        <tissue evidence="2">Leaf</tissue>
    </source>
</reference>
<dbReference type="EMBL" id="JAYWIO010000099">
    <property type="protein sequence ID" value="KAK7232851.1"/>
    <property type="molecule type" value="Genomic_DNA"/>
</dbReference>
<protein>
    <submittedName>
        <fullName evidence="2">Uncharacterized protein</fullName>
    </submittedName>
</protein>
<evidence type="ECO:0000313" key="3">
    <source>
        <dbReference type="Proteomes" id="UP001372338"/>
    </source>
</evidence>
<evidence type="ECO:0000313" key="1">
    <source>
        <dbReference type="EMBL" id="KAK7232851.1"/>
    </source>
</evidence>
<organism evidence="2 3">
    <name type="scientific">Crotalaria pallida</name>
    <name type="common">Smooth rattlebox</name>
    <name type="synonym">Crotalaria striata</name>
    <dbReference type="NCBI Taxonomy" id="3830"/>
    <lineage>
        <taxon>Eukaryota</taxon>
        <taxon>Viridiplantae</taxon>
        <taxon>Streptophyta</taxon>
        <taxon>Embryophyta</taxon>
        <taxon>Tracheophyta</taxon>
        <taxon>Spermatophyta</taxon>
        <taxon>Magnoliopsida</taxon>
        <taxon>eudicotyledons</taxon>
        <taxon>Gunneridae</taxon>
        <taxon>Pentapetalae</taxon>
        <taxon>rosids</taxon>
        <taxon>fabids</taxon>
        <taxon>Fabales</taxon>
        <taxon>Fabaceae</taxon>
        <taxon>Papilionoideae</taxon>
        <taxon>50 kb inversion clade</taxon>
        <taxon>genistoids sensu lato</taxon>
        <taxon>core genistoids</taxon>
        <taxon>Crotalarieae</taxon>
        <taxon>Crotalaria</taxon>
    </lineage>
</organism>
<evidence type="ECO:0000313" key="2">
    <source>
        <dbReference type="EMBL" id="KAK7239197.1"/>
    </source>
</evidence>
<dbReference type="EMBL" id="JAYWIO010000016">
    <property type="protein sequence ID" value="KAK7239197.1"/>
    <property type="molecule type" value="Genomic_DNA"/>
</dbReference>
<sequence>MCSSPSRSSSFYKLRIRYSVGVEKRKRRVLARIFFHNRTSISLRQSLLVYRSAKEAFIAKYVDLPRCPTFLTDGCLGVPKDVLSVSRKDLANPESVDPLNGLFETDFIFPPRYSRAKSLVGAGAPATGIYPAPGEQVPPQQLYSKSLSLATLSFVSDLSRFPSLASSKRLFPLCFVHTISHKEVTIKIHKTSREEGNQKRKKRNWAMFPEGGRLLSGQQSSTSSRLLYDGLPCILGSARSSTLRPSK</sequence>
<name>A0AAN9HK25_CROPI</name>